<feature type="domain" description="Secretion system C-terminal sorting" evidence="3">
    <location>
        <begin position="887"/>
        <end position="967"/>
    </location>
</feature>
<dbReference type="GO" id="GO:0005975">
    <property type="term" value="P:carbohydrate metabolic process"/>
    <property type="evidence" value="ECO:0007669"/>
    <property type="project" value="UniProtKB-ARBA"/>
</dbReference>
<dbReference type="InterPro" id="IPR013320">
    <property type="entry name" value="ConA-like_dom_sf"/>
</dbReference>
<proteinExistence type="predicted"/>
<protein>
    <recommendedName>
        <fullName evidence="6">Por secretion system C-terminal sorting domain-containing protein</fullName>
    </recommendedName>
</protein>
<dbReference type="Proteomes" id="UP000251692">
    <property type="component" value="Unassembled WGS sequence"/>
</dbReference>
<dbReference type="InterPro" id="IPR011041">
    <property type="entry name" value="Quinoprot_gluc/sorb_DH_b-prop"/>
</dbReference>
<dbReference type="PANTHER" id="PTHR19328">
    <property type="entry name" value="HEDGEHOG-INTERACTING PROTEIN"/>
    <property type="match status" value="1"/>
</dbReference>
<feature type="domain" description="SbsA Ig-like" evidence="2">
    <location>
        <begin position="306"/>
        <end position="413"/>
    </location>
</feature>
<keyword evidence="5" id="KW-1185">Reference proteome</keyword>
<evidence type="ECO:0000259" key="3">
    <source>
        <dbReference type="Pfam" id="PF18962"/>
    </source>
</evidence>
<dbReference type="InterPro" id="IPR032812">
    <property type="entry name" value="SbsA_Ig"/>
</dbReference>
<dbReference type="EMBL" id="QMDV01000003">
    <property type="protein sequence ID" value="RAU82425.1"/>
    <property type="molecule type" value="Genomic_DNA"/>
</dbReference>
<dbReference type="RefSeq" id="WP_112306017.1">
    <property type="nucleotide sequence ID" value="NZ_QMDV01000003.1"/>
</dbReference>
<dbReference type="InterPro" id="IPR026444">
    <property type="entry name" value="Secre_tail"/>
</dbReference>
<dbReference type="PANTHER" id="PTHR19328:SF75">
    <property type="entry name" value="ALDOSE SUGAR DEHYDROGENASE YLII"/>
    <property type="match status" value="1"/>
</dbReference>
<evidence type="ECO:0008006" key="6">
    <source>
        <dbReference type="Google" id="ProtNLM"/>
    </source>
</evidence>
<gene>
    <name evidence="4" type="ORF">DP923_11615</name>
</gene>
<accession>A0A364RDV4</accession>
<dbReference type="GO" id="GO:0004553">
    <property type="term" value="F:hydrolase activity, hydrolyzing O-glycosyl compounds"/>
    <property type="evidence" value="ECO:0007669"/>
    <property type="project" value="UniProtKB-ARBA"/>
</dbReference>
<dbReference type="InterPro" id="IPR011042">
    <property type="entry name" value="6-blade_b-propeller_TolB-like"/>
</dbReference>
<organism evidence="4 5">
    <name type="scientific">Pontibacter arcticus</name>
    <dbReference type="NCBI Taxonomy" id="2080288"/>
    <lineage>
        <taxon>Bacteria</taxon>
        <taxon>Pseudomonadati</taxon>
        <taxon>Bacteroidota</taxon>
        <taxon>Cytophagia</taxon>
        <taxon>Cytophagales</taxon>
        <taxon>Hymenobacteraceae</taxon>
        <taxon>Pontibacter</taxon>
    </lineage>
</organism>
<evidence type="ECO:0000313" key="4">
    <source>
        <dbReference type="EMBL" id="RAU82425.1"/>
    </source>
</evidence>
<reference evidence="4 5" key="1">
    <citation type="submission" date="2018-06" db="EMBL/GenBank/DDBJ databases">
        <authorList>
            <person name="Liu Z.-W."/>
        </authorList>
    </citation>
    <scope>NUCLEOTIDE SEQUENCE [LARGE SCALE GENOMIC DNA]</scope>
    <source>
        <strain evidence="4 5">2b14</strain>
    </source>
</reference>
<dbReference type="SUPFAM" id="SSF50952">
    <property type="entry name" value="Soluble quinoprotein glucose dehydrogenase"/>
    <property type="match status" value="1"/>
</dbReference>
<name>A0A364RDV4_9BACT</name>
<evidence type="ECO:0000313" key="5">
    <source>
        <dbReference type="Proteomes" id="UP000251692"/>
    </source>
</evidence>
<comment type="caution">
    <text evidence="4">The sequence shown here is derived from an EMBL/GenBank/DDBJ whole genome shotgun (WGS) entry which is preliminary data.</text>
</comment>
<dbReference type="OrthoDB" id="9770043at2"/>
<dbReference type="NCBIfam" id="TIGR04183">
    <property type="entry name" value="Por_Secre_tail"/>
    <property type="match status" value="1"/>
</dbReference>
<dbReference type="AlphaFoldDB" id="A0A364RDV4"/>
<keyword evidence="1" id="KW-0732">Signal</keyword>
<dbReference type="SUPFAM" id="SSF49899">
    <property type="entry name" value="Concanavalin A-like lectins/glucanases"/>
    <property type="match status" value="1"/>
</dbReference>
<evidence type="ECO:0000259" key="2">
    <source>
        <dbReference type="Pfam" id="PF13205"/>
    </source>
</evidence>
<dbReference type="Gene3D" id="2.120.10.30">
    <property type="entry name" value="TolB, C-terminal domain"/>
    <property type="match status" value="1"/>
</dbReference>
<evidence type="ECO:0000256" key="1">
    <source>
        <dbReference type="ARBA" id="ARBA00022729"/>
    </source>
</evidence>
<reference evidence="4 5" key="2">
    <citation type="submission" date="2018-07" db="EMBL/GenBank/DDBJ databases">
        <title>Pontibacter sp. 2b14 genomic sequence and assembly.</title>
        <authorList>
            <person name="Du Z.-J."/>
        </authorList>
    </citation>
    <scope>NUCLEOTIDE SEQUENCE [LARGE SCALE GENOMIC DNA]</scope>
    <source>
        <strain evidence="4 5">2b14</strain>
    </source>
</reference>
<dbReference type="Pfam" id="PF13205">
    <property type="entry name" value="Big_5"/>
    <property type="match status" value="1"/>
</dbReference>
<dbReference type="Gene3D" id="2.60.120.200">
    <property type="match status" value="1"/>
</dbReference>
<sequence>METNITTFRLLTRKISAIWHGHTLMAGLVAALYLLPAPAATAQSCSPISTLPCSQLQVAVPFNFPFTSHISASVTDRNGIGTGFKMIASYSGTRLATDGKPVSSGVPGYDRSKLRLANGRLQITTNKGIAFQRNNNQINTLGVRVDSRTALMVEATIVSPYYGTQSQQAGIWFGLNDKTFLKLVVVGNKLEFRKELNDVSSTATGNANPDARITGVISGLNTKLVRLRMIINPATNKAEAFYSTDGTNYTNVGAAYTSPAVSIQGMGITSSTAYTGIFATHRNASTPVTYSFENFSVKKAPAPSLRPYVTTVRPANGETNVALDKSVSVDMAFPSGKSINGNTVNTANVKLYRKTSTGRTEILGTSVNATAGGDAITLSATLQSSVTYEFEITDRVKDLNGYAMIPFKSTFKTTSDALPKPPANLEGVAFEDKVLITNSFGTDGFTTLVIGPDHRLYATTSGGKIERWDINADGTLKNHVSIAPFGTTRRLLIGLRFDPKATASNLIAWVSHSSGEFSNAPEWSGRISRVNLTNPSSPALKTYIVNLPRSHKDHATNSIDFGPDGALYFTQGSNTAMGAADASWGNRSEKLLAAAVLRLDIGLAEQRTLPIDVKTSEGGTYNPYASGAPLTIYATGVRNAYDLVWHSNGQLYVPTNGSAAGGNTPQLDYGSKWSNGQIYTGSTIPAMTDVRDSQNDYLFRVVKGGYYGHPNPLRNEYILNGGNPTTNNDPGEVTWEVDGVMYGYKVGTPKEPNYRGWSFDFGLNMSPNGILEYKSSTFGGKLKGKMLVCRFSGGDDLIILEPSATTKEIYRATEGIKIPGFRRPYANPLDIVEDRVNGNLYMSEYFDGNGDGRPQITLLKVKEGTSALSSAITTNMEAIVPENRMLVYPNPAEGSDFSVSLTGFAPNENVEISITDPAGRIVHQLQVQTTSQGTLETVIATDFAADRGIYIVRAQSESASEVRKLMIN</sequence>
<dbReference type="Pfam" id="PF18962">
    <property type="entry name" value="Por_Secre_tail"/>
    <property type="match status" value="1"/>
</dbReference>